<reference evidence="5 6" key="1">
    <citation type="journal article" date="2020" name="Nature">
        <title>Bacterial chemolithoautotrophy via manganese oxidation.</title>
        <authorList>
            <person name="Yu H."/>
            <person name="Leadbetter J.R."/>
        </authorList>
    </citation>
    <scope>NUCLEOTIDE SEQUENCE [LARGE SCALE GENOMIC DNA]</scope>
    <source>
        <strain evidence="5 6">Mn-1</strain>
    </source>
</reference>
<comment type="caution">
    <text evidence="5">The sequence shown here is derived from an EMBL/GenBank/DDBJ whole genome shotgun (WGS) entry which is preliminary data.</text>
</comment>
<dbReference type="InterPro" id="IPR036116">
    <property type="entry name" value="FN3_sf"/>
</dbReference>
<sequence length="1242" mass="132611">MDLKNRHTRRWTDLFGSFLKPYIVFFLFGIFFGCGSGKGGKDNNNETNTNLTPEIVSAPEIFAKVNTAYIYKAFATDIDGDSLTYSLAAAPDGMEINSMTGTISWIPSSSQGGSKIVTLEVSDGKAKSTQTYNVSVETEEIIASNFISANAGGILEITDPGKSFFGSKIEVSQGVLSQDSTVKILQIKNPNYLPDDISVLGISAVSENSDPSNKTQIANSVGLENHFAPAIPIRITITYSGTIPSDYDLYYSPCDPATSPHRHFVNVEGSLWCKAKIDDPKGVTKVERLNNAFVLEGSFANFIKKVRFTIANSSQISALQVRNFKIYKEETNSNFQTDSSGRNLLIIHGVCSSSLFFQEETDLIPFFVNSPYYKNIIFYDYPWTEPIVYNAHELSKFIISLNIEGTFDIIAHSMGGMVARYAIENTNPVRSLRGKVKNLFMLATPNDGVHPSFKDNAFCPETGPSWKYPGIEDSGPDNLIKGSGFLSSLNRYGITERRLDTAYYLFTADTENKDHEEDITGSRFDHVHTPIVQIPANPIKRVDFVPVAKDQLSHLPDLNLEEGKNALTFITNVTRTSRTYDHSTIHTECSINAVCEEIDRRLPTSITVFASVLETGDFPISPISKVVLSASFSGNIDVEVGNSIEFKAIGKYIAGIEHDITSLIPTINWINDDSSIIEKRSHPGIIFEAKKAGVTKVTTKFNGQSAHINITVTDSVSPHTPSDQSSPSIAITTPTTASTYNTTSSTVTLSGTASDNVGVTQVSWVNSRGGSGTASGTTNWSVSNITLQTGDNVITITARDAAGNTASDTLTVTLSVPTPTPLPAAPTELSVTVLSSDRIILAWKDNSGNETGFKVERRIGTSAFSEITIVGASNDTGVSFENTGLSASTTYCYRIKASNAAGDSLPSNEACATTNALPPILPTAITNSATNITSNSATLNATINGNGVSTGAFFDWGTNTAPPYGNSTPARPGITSGASNISFSENITNLSPNTTYRFRVVAANTAGGTTFGDTQTFTMPPAIGTRSLRLTVNGTGAISLSPASREGTTSCSSTCTLTYHDNTTVTLTASPAGLPASGTIFSRWDGCPNISGATCTVTVTADASVTANFSCFEVEVNNGSPSASPLVSGKACFGVISTSTDVDWFRVGTISSGTRIRFILAVPSGLDYELEVYGPSSSNSAPHFLCASRNGAGVGEKVVFTTTAPGTFYLRIFGANSSHFNSTSLYAAEADFPVSDTTLCGL</sequence>
<evidence type="ECO:0000313" key="5">
    <source>
        <dbReference type="EMBL" id="NKE72969.1"/>
    </source>
</evidence>
<dbReference type="RefSeq" id="WP_168062899.1">
    <property type="nucleotide sequence ID" value="NZ_VTOW01000004.1"/>
</dbReference>
<evidence type="ECO:0000256" key="3">
    <source>
        <dbReference type="SAM" id="Phobius"/>
    </source>
</evidence>
<keyword evidence="6" id="KW-1185">Reference proteome</keyword>
<dbReference type="Gene3D" id="2.60.40.10">
    <property type="entry name" value="Immunoglobulins"/>
    <property type="match status" value="4"/>
</dbReference>
<keyword evidence="3" id="KW-1133">Transmembrane helix</keyword>
<dbReference type="EMBL" id="VTOW01000004">
    <property type="protein sequence ID" value="NKE72969.1"/>
    <property type="molecule type" value="Genomic_DNA"/>
</dbReference>
<organism evidence="5 6">
    <name type="scientific">Candidatus Manganitrophus noduliformans</name>
    <dbReference type="NCBI Taxonomy" id="2606439"/>
    <lineage>
        <taxon>Bacteria</taxon>
        <taxon>Pseudomonadati</taxon>
        <taxon>Nitrospirota</taxon>
        <taxon>Nitrospiria</taxon>
        <taxon>Candidatus Troglogloeales</taxon>
        <taxon>Candidatus Manganitrophaceae</taxon>
        <taxon>Candidatus Manganitrophus</taxon>
    </lineage>
</organism>
<dbReference type="Pfam" id="PF05345">
    <property type="entry name" value="He_PIG"/>
    <property type="match status" value="1"/>
</dbReference>
<dbReference type="PROSITE" id="PS50853">
    <property type="entry name" value="FN3"/>
    <property type="match status" value="2"/>
</dbReference>
<dbReference type="Gene3D" id="3.40.50.1820">
    <property type="entry name" value="alpha/beta hydrolase"/>
    <property type="match status" value="1"/>
</dbReference>
<gene>
    <name evidence="5" type="ORF">MNODULE_19635</name>
</gene>
<dbReference type="Pfam" id="PF24096">
    <property type="entry name" value="DUF7379"/>
    <property type="match status" value="1"/>
</dbReference>
<feature type="transmembrane region" description="Helical" evidence="3">
    <location>
        <begin position="12"/>
        <end position="33"/>
    </location>
</feature>
<dbReference type="Gene3D" id="2.60.40.1080">
    <property type="match status" value="1"/>
</dbReference>
<feature type="region of interest" description="Disordered" evidence="2">
    <location>
        <begin position="714"/>
        <end position="733"/>
    </location>
</feature>
<dbReference type="Proteomes" id="UP000534783">
    <property type="component" value="Unassembled WGS sequence"/>
</dbReference>
<feature type="compositionally biased region" description="Polar residues" evidence="2">
    <location>
        <begin position="714"/>
        <end position="724"/>
    </location>
</feature>
<dbReference type="PANTHER" id="PTHR13817:SF73">
    <property type="entry name" value="FIBRONECTIN TYPE-III DOMAIN-CONTAINING PROTEIN"/>
    <property type="match status" value="1"/>
</dbReference>
<name>A0A7X6ID06_9BACT</name>
<dbReference type="InterPro" id="IPR015919">
    <property type="entry name" value="Cadherin-like_sf"/>
</dbReference>
<evidence type="ECO:0000313" key="6">
    <source>
        <dbReference type="Proteomes" id="UP000534783"/>
    </source>
</evidence>
<keyword evidence="3" id="KW-0472">Membrane</keyword>
<dbReference type="PANTHER" id="PTHR13817">
    <property type="entry name" value="TITIN"/>
    <property type="match status" value="1"/>
</dbReference>
<dbReference type="SUPFAM" id="SSF49313">
    <property type="entry name" value="Cadherin-like"/>
    <property type="match status" value="1"/>
</dbReference>
<dbReference type="InterPro" id="IPR003961">
    <property type="entry name" value="FN3_dom"/>
</dbReference>
<evidence type="ECO:0000259" key="4">
    <source>
        <dbReference type="PROSITE" id="PS50853"/>
    </source>
</evidence>
<dbReference type="SMART" id="SM00060">
    <property type="entry name" value="FN3"/>
    <property type="match status" value="2"/>
</dbReference>
<keyword evidence="1" id="KW-0677">Repeat</keyword>
<keyword evidence="3" id="KW-0812">Transmembrane</keyword>
<evidence type="ECO:0000256" key="1">
    <source>
        <dbReference type="ARBA" id="ARBA00022737"/>
    </source>
</evidence>
<dbReference type="Pfam" id="PF09136">
    <property type="entry name" value="Glucodextran_B"/>
    <property type="match status" value="1"/>
</dbReference>
<dbReference type="GO" id="GO:0016020">
    <property type="term" value="C:membrane"/>
    <property type="evidence" value="ECO:0007669"/>
    <property type="project" value="InterPro"/>
</dbReference>
<proteinExistence type="predicted"/>
<accession>A0A7X6ID06</accession>
<protein>
    <recommendedName>
        <fullName evidence="4">Fibronectin type-III domain-containing protein</fullName>
    </recommendedName>
</protein>
<feature type="domain" description="Fibronectin type-III" evidence="4">
    <location>
        <begin position="825"/>
        <end position="917"/>
    </location>
</feature>
<dbReference type="PROSITE" id="PS51257">
    <property type="entry name" value="PROKAR_LIPOPROTEIN"/>
    <property type="match status" value="1"/>
</dbReference>
<dbReference type="Gene3D" id="2.60.120.380">
    <property type="match status" value="1"/>
</dbReference>
<dbReference type="InterPro" id="IPR013783">
    <property type="entry name" value="Ig-like_fold"/>
</dbReference>
<dbReference type="AlphaFoldDB" id="A0A7X6ID06"/>
<dbReference type="Pfam" id="PF00041">
    <property type="entry name" value="fn3"/>
    <property type="match status" value="1"/>
</dbReference>
<evidence type="ECO:0000256" key="2">
    <source>
        <dbReference type="SAM" id="MobiDB-lite"/>
    </source>
</evidence>
<dbReference type="InterPro" id="IPR055803">
    <property type="entry name" value="DUF7379"/>
</dbReference>
<dbReference type="SUPFAM" id="SSF53474">
    <property type="entry name" value="alpha/beta-Hydrolases"/>
    <property type="match status" value="1"/>
</dbReference>
<dbReference type="GO" id="GO:0005509">
    <property type="term" value="F:calcium ion binding"/>
    <property type="evidence" value="ECO:0007669"/>
    <property type="project" value="InterPro"/>
</dbReference>
<dbReference type="InterPro" id="IPR029058">
    <property type="entry name" value="AB_hydrolase_fold"/>
</dbReference>
<dbReference type="CDD" id="cd00063">
    <property type="entry name" value="FN3"/>
    <property type="match status" value="2"/>
</dbReference>
<dbReference type="SUPFAM" id="SSF49265">
    <property type="entry name" value="Fibronectin type III"/>
    <property type="match status" value="1"/>
</dbReference>
<dbReference type="InterPro" id="IPR050964">
    <property type="entry name" value="Striated_Muscle_Regulatory"/>
</dbReference>
<feature type="domain" description="Fibronectin type-III" evidence="4">
    <location>
        <begin position="921"/>
        <end position="1022"/>
    </location>
</feature>